<evidence type="ECO:0008006" key="6">
    <source>
        <dbReference type="Google" id="ProtNLM"/>
    </source>
</evidence>
<protein>
    <recommendedName>
        <fullName evidence="6">Multipass membrane protein</fullName>
    </recommendedName>
</protein>
<dbReference type="EMBL" id="AP018930">
    <property type="protein sequence ID" value="BBG27958.1"/>
    <property type="molecule type" value="Genomic_DNA"/>
</dbReference>
<evidence type="ECO:0000313" key="4">
    <source>
        <dbReference type="Proteomes" id="UP000322983"/>
    </source>
</evidence>
<organism evidence="2 4">
    <name type="scientific">Sulfuracidifex tepidarius</name>
    <dbReference type="NCBI Taxonomy" id="1294262"/>
    <lineage>
        <taxon>Archaea</taxon>
        <taxon>Thermoproteota</taxon>
        <taxon>Thermoprotei</taxon>
        <taxon>Sulfolobales</taxon>
        <taxon>Sulfolobaceae</taxon>
        <taxon>Sulfuracidifex</taxon>
    </lineage>
</organism>
<reference evidence="2 4" key="2">
    <citation type="journal article" date="2020" name="Int. J. Syst. Evol. Microbiol.">
        <title>Sulfuracidifex tepidarius gen. nov., sp. nov. and transfer of Sulfolobus metallicus Huber and Stetter 1992 to the genus Sulfuracidifex as Sulfuracidifex metallicus comb. nov.</title>
        <authorList>
            <person name="Itoh T."/>
            <person name="Miura T."/>
            <person name="Sakai H.D."/>
            <person name="Kato S."/>
            <person name="Ohkuma M."/>
            <person name="Takashina T."/>
        </authorList>
    </citation>
    <scope>NUCLEOTIDE SEQUENCE [LARGE SCALE GENOMIC DNA]</scope>
    <source>
        <strain evidence="2 4">IC-006</strain>
        <strain evidence="3">IC-007</strain>
    </source>
</reference>
<feature type="transmembrane region" description="Helical" evidence="1">
    <location>
        <begin position="37"/>
        <end position="67"/>
    </location>
</feature>
<sequence>MSILKYLAISIDIILLLQFMDGWYVDFSNDFPSVFSLAGVIGYTVLVVHFFMGLLAGAMGVIAVILAVKLEPKVIKTSIASLVLLSIAGIGGIMFMITNFQNNVYSDVMLLGSILSLFSYFYLSLEA</sequence>
<proteinExistence type="predicted"/>
<name>A0A510DY97_9CREN</name>
<dbReference type="STRING" id="1294262.GCA_001316085_01878"/>
<accession>A0A510DY97</accession>
<evidence type="ECO:0000256" key="1">
    <source>
        <dbReference type="SAM" id="Phobius"/>
    </source>
</evidence>
<gene>
    <name evidence="2" type="ORF">IC006_2502</name>
    <name evidence="3" type="ORF">IC007_2513</name>
</gene>
<feature type="transmembrane region" description="Helical" evidence="1">
    <location>
        <begin position="104"/>
        <end position="123"/>
    </location>
</feature>
<keyword evidence="1" id="KW-1133">Transmembrane helix</keyword>
<dbReference type="EMBL" id="AP018929">
    <property type="protein sequence ID" value="BBG25167.1"/>
    <property type="molecule type" value="Genomic_DNA"/>
</dbReference>
<dbReference type="Proteomes" id="UP000325030">
    <property type="component" value="Chromosome"/>
</dbReference>
<keyword evidence="1" id="KW-0812">Transmembrane</keyword>
<accession>A0A510E748</accession>
<feature type="transmembrane region" description="Helical" evidence="1">
    <location>
        <begin position="7"/>
        <end position="25"/>
    </location>
</feature>
<dbReference type="RefSeq" id="WP_054846076.1">
    <property type="nucleotide sequence ID" value="NZ_AP018930.1"/>
</dbReference>
<dbReference type="AlphaFoldDB" id="A0A510DY97"/>
<keyword evidence="4" id="KW-1185">Reference proteome</keyword>
<dbReference type="GeneID" id="41718792"/>
<evidence type="ECO:0000313" key="3">
    <source>
        <dbReference type="EMBL" id="BBG27958.1"/>
    </source>
</evidence>
<reference evidence="5" key="1">
    <citation type="submission" date="2018-09" db="EMBL/GenBank/DDBJ databases">
        <title>Complete Genome Sequencing of Sulfolobus sp. JCM 16834.</title>
        <authorList>
            <person name="Kato S."/>
            <person name="Itoh T."/>
            <person name="Ohkuma M."/>
        </authorList>
    </citation>
    <scope>NUCLEOTIDE SEQUENCE [LARGE SCALE GENOMIC DNA]</scope>
    <source>
        <strain evidence="5">IC-007</strain>
    </source>
</reference>
<evidence type="ECO:0000313" key="2">
    <source>
        <dbReference type="EMBL" id="BBG25167.1"/>
    </source>
</evidence>
<feature type="transmembrane region" description="Helical" evidence="1">
    <location>
        <begin position="79"/>
        <end position="98"/>
    </location>
</feature>
<dbReference type="KEGG" id="step:IC006_2502"/>
<evidence type="ECO:0000313" key="5">
    <source>
        <dbReference type="Proteomes" id="UP000325030"/>
    </source>
</evidence>
<keyword evidence="1" id="KW-0472">Membrane</keyword>
<dbReference type="Proteomes" id="UP000322983">
    <property type="component" value="Chromosome"/>
</dbReference>